<dbReference type="AlphaFoldDB" id="A0A2P2M374"/>
<dbReference type="GO" id="GO:0016740">
    <property type="term" value="F:transferase activity"/>
    <property type="evidence" value="ECO:0007669"/>
    <property type="project" value="UniProtKB-KW"/>
</dbReference>
<organism evidence="2">
    <name type="scientific">Rhizophora mucronata</name>
    <name type="common">Asiatic mangrove</name>
    <dbReference type="NCBI Taxonomy" id="61149"/>
    <lineage>
        <taxon>Eukaryota</taxon>
        <taxon>Viridiplantae</taxon>
        <taxon>Streptophyta</taxon>
        <taxon>Embryophyta</taxon>
        <taxon>Tracheophyta</taxon>
        <taxon>Spermatophyta</taxon>
        <taxon>Magnoliopsida</taxon>
        <taxon>eudicotyledons</taxon>
        <taxon>Gunneridae</taxon>
        <taxon>Pentapetalae</taxon>
        <taxon>rosids</taxon>
        <taxon>fabids</taxon>
        <taxon>Malpighiales</taxon>
        <taxon>Rhizophoraceae</taxon>
        <taxon>Rhizophora</taxon>
    </lineage>
</organism>
<protein>
    <submittedName>
        <fullName evidence="2">Acetyltransferase NSI</fullName>
    </submittedName>
</protein>
<feature type="region of interest" description="Disordered" evidence="1">
    <location>
        <begin position="69"/>
        <end position="128"/>
    </location>
</feature>
<accession>A0A2P2M374</accession>
<evidence type="ECO:0000313" key="2">
    <source>
        <dbReference type="EMBL" id="MBX24662.1"/>
    </source>
</evidence>
<evidence type="ECO:0000256" key="1">
    <source>
        <dbReference type="SAM" id="MobiDB-lite"/>
    </source>
</evidence>
<name>A0A2P2M374_RHIMU</name>
<reference evidence="2" key="1">
    <citation type="submission" date="2018-02" db="EMBL/GenBank/DDBJ databases">
        <title>Rhizophora mucronata_Transcriptome.</title>
        <authorList>
            <person name="Meera S.P."/>
            <person name="Sreeshan A."/>
            <person name="Augustine A."/>
        </authorList>
    </citation>
    <scope>NUCLEOTIDE SEQUENCE</scope>
    <source>
        <tissue evidence="2">Leaf</tissue>
    </source>
</reference>
<keyword evidence="2" id="KW-0808">Transferase</keyword>
<sequence length="128" mass="14199">MPSKIFYVLVYIIVVEPSTSSENPHALKKGLSLAEQRAEMSYTSLFVRILTILLTIILPIPIPRSEGITTTSWMEAVNPRSETARPKPTRSPLEGKTKGRGRGITLRNKSPKPTIEEEERSDGSSCFA</sequence>
<dbReference type="EMBL" id="GGEC01044178">
    <property type="protein sequence ID" value="MBX24662.1"/>
    <property type="molecule type" value="Transcribed_RNA"/>
</dbReference>
<proteinExistence type="predicted"/>